<keyword evidence="1" id="KW-0812">Transmembrane</keyword>
<protein>
    <submittedName>
        <fullName evidence="2">Uncharacterized protein</fullName>
    </submittedName>
</protein>
<dbReference type="Proteomes" id="UP000234950">
    <property type="component" value="Unassembled WGS sequence"/>
</dbReference>
<reference evidence="2 3" key="1">
    <citation type="submission" date="2017-11" db="EMBL/GenBank/DDBJ databases">
        <title>Comparitive Functional Genomics of Dry Heat Resistant strains isolated from the Viking Spacecraft.</title>
        <authorList>
            <person name="Seuylemezian A."/>
            <person name="Cooper K."/>
            <person name="Vaishampayan P."/>
        </authorList>
    </citation>
    <scope>NUCLEOTIDE SEQUENCE [LARGE SCALE GENOMIC DNA]</scope>
    <source>
        <strain evidence="2 3">V32-6</strain>
    </source>
</reference>
<dbReference type="AlphaFoldDB" id="A0A2N5H8B9"/>
<gene>
    <name evidence="2" type="ORF">CVD27_24095</name>
</gene>
<comment type="caution">
    <text evidence="2">The sequence shown here is derived from an EMBL/GenBank/DDBJ whole genome shotgun (WGS) entry which is preliminary data.</text>
</comment>
<keyword evidence="1" id="KW-0472">Membrane</keyword>
<evidence type="ECO:0000313" key="2">
    <source>
        <dbReference type="EMBL" id="PLS01740.1"/>
    </source>
</evidence>
<evidence type="ECO:0000256" key="1">
    <source>
        <dbReference type="SAM" id="Phobius"/>
    </source>
</evidence>
<keyword evidence="1" id="KW-1133">Transmembrane helix</keyword>
<evidence type="ECO:0000313" key="3">
    <source>
        <dbReference type="Proteomes" id="UP000234950"/>
    </source>
</evidence>
<keyword evidence="3" id="KW-1185">Reference proteome</keyword>
<dbReference type="EMBL" id="PGVE01000090">
    <property type="protein sequence ID" value="PLS01740.1"/>
    <property type="molecule type" value="Genomic_DNA"/>
</dbReference>
<name>A0A2N5H8B9_9BACI</name>
<organism evidence="2 3">
    <name type="scientific">Neobacillus cucumis</name>
    <dbReference type="NCBI Taxonomy" id="1740721"/>
    <lineage>
        <taxon>Bacteria</taxon>
        <taxon>Bacillati</taxon>
        <taxon>Bacillota</taxon>
        <taxon>Bacilli</taxon>
        <taxon>Bacillales</taxon>
        <taxon>Bacillaceae</taxon>
        <taxon>Neobacillus</taxon>
    </lineage>
</organism>
<proteinExistence type="predicted"/>
<accession>A0A2N5H8B9</accession>
<feature type="transmembrane region" description="Helical" evidence="1">
    <location>
        <begin position="15"/>
        <end position="34"/>
    </location>
</feature>
<sequence length="118" mass="13475">MQGQRPSYIHREVSVLFYVLGSVKRYCCFLYLLIGAEVARLLREYGAGETPQALKRRGGFLARPRKASAWSGIQQPNLTEPLKKPNILKKYRGIVLFDWLMSNQTCGKERRGLKGCLN</sequence>